<keyword evidence="6" id="KW-0812">Transmembrane</keyword>
<name>A0A8J2KPK1_9HEXA</name>
<evidence type="ECO:0000256" key="4">
    <source>
        <dbReference type="ARBA" id="ARBA00023002"/>
    </source>
</evidence>
<evidence type="ECO:0000256" key="3">
    <source>
        <dbReference type="ARBA" id="ARBA00022723"/>
    </source>
</evidence>
<evidence type="ECO:0000313" key="8">
    <source>
        <dbReference type="Proteomes" id="UP000708208"/>
    </source>
</evidence>
<keyword evidence="3" id="KW-0479">Metal-binding</keyword>
<evidence type="ECO:0000256" key="6">
    <source>
        <dbReference type="SAM" id="Phobius"/>
    </source>
</evidence>
<accession>A0A8J2KPK1</accession>
<dbReference type="EMBL" id="CAJVCH010380694">
    <property type="protein sequence ID" value="CAG7816887.1"/>
    <property type="molecule type" value="Genomic_DNA"/>
</dbReference>
<dbReference type="GO" id="GO:0008395">
    <property type="term" value="F:steroid hydroxylase activity"/>
    <property type="evidence" value="ECO:0007669"/>
    <property type="project" value="TreeGrafter"/>
</dbReference>
<dbReference type="GO" id="GO:0016705">
    <property type="term" value="F:oxidoreductase activity, acting on paired donors, with incorporation or reduction of molecular oxygen"/>
    <property type="evidence" value="ECO:0007669"/>
    <property type="project" value="InterPro"/>
</dbReference>
<gene>
    <name evidence="7" type="ORF">AFUS01_LOCUS27481</name>
</gene>
<evidence type="ECO:0000313" key="7">
    <source>
        <dbReference type="EMBL" id="CAG7816887.1"/>
    </source>
</evidence>
<dbReference type="InterPro" id="IPR050705">
    <property type="entry name" value="Cytochrome_P450_3A"/>
</dbReference>
<feature type="transmembrane region" description="Helical" evidence="6">
    <location>
        <begin position="6"/>
        <end position="22"/>
    </location>
</feature>
<keyword evidence="6" id="KW-0472">Membrane</keyword>
<keyword evidence="8" id="KW-1185">Reference proteome</keyword>
<evidence type="ECO:0000256" key="5">
    <source>
        <dbReference type="ARBA" id="ARBA00023004"/>
    </source>
</evidence>
<comment type="caution">
    <text evidence="7">The sequence shown here is derived from an EMBL/GenBank/DDBJ whole genome shotgun (WGS) entry which is preliminary data.</text>
</comment>
<dbReference type="AlphaFoldDB" id="A0A8J2KPK1"/>
<dbReference type="InterPro" id="IPR001128">
    <property type="entry name" value="Cyt_P450"/>
</dbReference>
<evidence type="ECO:0000256" key="1">
    <source>
        <dbReference type="ARBA" id="ARBA00010617"/>
    </source>
</evidence>
<dbReference type="GO" id="GO:0020037">
    <property type="term" value="F:heme binding"/>
    <property type="evidence" value="ECO:0007669"/>
    <property type="project" value="InterPro"/>
</dbReference>
<keyword evidence="5" id="KW-0408">Iron</keyword>
<evidence type="ECO:0008006" key="9">
    <source>
        <dbReference type="Google" id="ProtNLM"/>
    </source>
</evidence>
<organism evidence="7 8">
    <name type="scientific">Allacma fusca</name>
    <dbReference type="NCBI Taxonomy" id="39272"/>
    <lineage>
        <taxon>Eukaryota</taxon>
        <taxon>Metazoa</taxon>
        <taxon>Ecdysozoa</taxon>
        <taxon>Arthropoda</taxon>
        <taxon>Hexapoda</taxon>
        <taxon>Collembola</taxon>
        <taxon>Symphypleona</taxon>
        <taxon>Sminthuridae</taxon>
        <taxon>Allacma</taxon>
    </lineage>
</organism>
<dbReference type="PANTHER" id="PTHR24302:SF15">
    <property type="entry name" value="FATTY-ACID PEROXYGENASE"/>
    <property type="match status" value="1"/>
</dbReference>
<keyword evidence="4" id="KW-0560">Oxidoreductase</keyword>
<proteinExistence type="inferred from homology"/>
<keyword evidence="2" id="KW-0349">Heme</keyword>
<evidence type="ECO:0000256" key="2">
    <source>
        <dbReference type="ARBA" id="ARBA00022617"/>
    </source>
</evidence>
<dbReference type="GO" id="GO:0005506">
    <property type="term" value="F:iron ion binding"/>
    <property type="evidence" value="ECO:0007669"/>
    <property type="project" value="InterPro"/>
</dbReference>
<keyword evidence="6" id="KW-1133">Transmembrane helix</keyword>
<sequence length="139" mass="16262">MLVEFVLLLVSIGALLVLYFRWNYGTLETLGIPVVKTHFLLGSQSDFNKIVGHERDYEWFQTYGDIYGVYYGRKPQIHIVDPEIVRQILVKDFDKFVNHSIDFGAGASDYFEEMLDFIKGRVCYNHYANLNLKFSEIYT</sequence>
<dbReference type="Pfam" id="PF00067">
    <property type="entry name" value="p450"/>
    <property type="match status" value="1"/>
</dbReference>
<dbReference type="PANTHER" id="PTHR24302">
    <property type="entry name" value="CYTOCHROME P450 FAMILY 3"/>
    <property type="match status" value="1"/>
</dbReference>
<dbReference type="Proteomes" id="UP000708208">
    <property type="component" value="Unassembled WGS sequence"/>
</dbReference>
<dbReference type="OrthoDB" id="2789670at2759"/>
<comment type="similarity">
    <text evidence="1">Belongs to the cytochrome P450 family.</text>
</comment>
<protein>
    <recommendedName>
        <fullName evidence="9">Cytochrome P450</fullName>
    </recommendedName>
</protein>
<reference evidence="7" key="1">
    <citation type="submission" date="2021-06" db="EMBL/GenBank/DDBJ databases">
        <authorList>
            <person name="Hodson N. C."/>
            <person name="Mongue J. A."/>
            <person name="Jaron S. K."/>
        </authorList>
    </citation>
    <scope>NUCLEOTIDE SEQUENCE</scope>
</reference>